<dbReference type="EMBL" id="CP013910">
    <property type="protein sequence ID" value="ALW89037.1"/>
    <property type="molecule type" value="Genomic_DNA"/>
</dbReference>
<dbReference type="RefSeq" id="WP_062158351.1">
    <property type="nucleotide sequence ID" value="NZ_CP013910.1"/>
</dbReference>
<dbReference type="CDD" id="cd04301">
    <property type="entry name" value="NAT_SF"/>
    <property type="match status" value="1"/>
</dbReference>
<dbReference type="InterPro" id="IPR000182">
    <property type="entry name" value="GNAT_dom"/>
</dbReference>
<gene>
    <name evidence="2" type="ORF">AUC44_09160</name>
</gene>
<dbReference type="Proteomes" id="UP000060071">
    <property type="component" value="Chromosome"/>
</dbReference>
<sequence length="170" mass="18838">MSQPPPPDLPPGWQETGPDDPFVRLVSERHRAHLNALPEPTRRLMHDLQHRAQQQAYRAQYPAHRTYLLSRLTPDGAAARDEVIGYALVDWGEPVTLIDFAVHPDEQGRGQGGAALAALQTWAGRAVVLNVARGNRAERLYRRAGFQPCGGDELNLQMRWVPGRSAGSLP</sequence>
<evidence type="ECO:0000259" key="1">
    <source>
        <dbReference type="PROSITE" id="PS51186"/>
    </source>
</evidence>
<evidence type="ECO:0000313" key="3">
    <source>
        <dbReference type="Proteomes" id="UP000060071"/>
    </source>
</evidence>
<organism evidence="2 3">
    <name type="scientific">Deinococcus actinosclerus</name>
    <dbReference type="NCBI Taxonomy" id="1768108"/>
    <lineage>
        <taxon>Bacteria</taxon>
        <taxon>Thermotogati</taxon>
        <taxon>Deinococcota</taxon>
        <taxon>Deinococci</taxon>
        <taxon>Deinococcales</taxon>
        <taxon>Deinococcaceae</taxon>
        <taxon>Deinococcus</taxon>
    </lineage>
</organism>
<feature type="domain" description="N-acetyltransferase" evidence="1">
    <location>
        <begin position="21"/>
        <end position="170"/>
    </location>
</feature>
<name>A0ABM5X5N2_9DEIO</name>
<dbReference type="PROSITE" id="PS51186">
    <property type="entry name" value="GNAT"/>
    <property type="match status" value="1"/>
</dbReference>
<reference evidence="2 3" key="1">
    <citation type="submission" date="2015-12" db="EMBL/GenBank/DDBJ databases">
        <authorList>
            <person name="Kim M.K."/>
            <person name="Srinivasan S."/>
            <person name="Lee J.-J."/>
            <person name="Kim K."/>
        </authorList>
    </citation>
    <scope>NUCLEOTIDE SEQUENCE [LARGE SCALE GENOMIC DNA]</scope>
    <source>
        <strain evidence="2 3">BM2</strain>
    </source>
</reference>
<dbReference type="Pfam" id="PF00583">
    <property type="entry name" value="Acetyltransf_1"/>
    <property type="match status" value="1"/>
</dbReference>
<keyword evidence="3" id="KW-1185">Reference proteome</keyword>
<dbReference type="InterPro" id="IPR016181">
    <property type="entry name" value="Acyl_CoA_acyltransferase"/>
</dbReference>
<accession>A0ABM5X5N2</accession>
<evidence type="ECO:0000313" key="2">
    <source>
        <dbReference type="EMBL" id="ALW89037.1"/>
    </source>
</evidence>
<dbReference type="SUPFAM" id="SSF55729">
    <property type="entry name" value="Acyl-CoA N-acyltransferases (Nat)"/>
    <property type="match status" value="1"/>
</dbReference>
<dbReference type="Gene3D" id="3.40.630.30">
    <property type="match status" value="1"/>
</dbReference>
<proteinExistence type="predicted"/>
<protein>
    <recommendedName>
        <fullName evidence="1">N-acetyltransferase domain-containing protein</fullName>
    </recommendedName>
</protein>